<name>A0ABP7T1M0_9ACTN</name>
<proteinExistence type="predicted"/>
<evidence type="ECO:0000256" key="1">
    <source>
        <dbReference type="SAM" id="MobiDB-lite"/>
    </source>
</evidence>
<feature type="compositionally biased region" description="Basic and acidic residues" evidence="1">
    <location>
        <begin position="62"/>
        <end position="89"/>
    </location>
</feature>
<evidence type="ECO:0000313" key="3">
    <source>
        <dbReference type="Proteomes" id="UP001500456"/>
    </source>
</evidence>
<comment type="caution">
    <text evidence="2">The sequence shown here is derived from an EMBL/GenBank/DDBJ whole genome shotgun (WGS) entry which is preliminary data.</text>
</comment>
<evidence type="ECO:0000313" key="2">
    <source>
        <dbReference type="EMBL" id="GAA4019535.1"/>
    </source>
</evidence>
<protein>
    <recommendedName>
        <fullName evidence="4">HNH/Endo VII superfamily nuclease toxins domain-containing protein</fullName>
    </recommendedName>
</protein>
<dbReference type="EMBL" id="BAAAZX010000028">
    <property type="protein sequence ID" value="GAA4019535.1"/>
    <property type="molecule type" value="Genomic_DNA"/>
</dbReference>
<accession>A0ABP7T1M0</accession>
<reference evidence="3" key="1">
    <citation type="journal article" date="2019" name="Int. J. Syst. Evol. Microbiol.">
        <title>The Global Catalogue of Microorganisms (GCM) 10K type strain sequencing project: providing services to taxonomists for standard genome sequencing and annotation.</title>
        <authorList>
            <consortium name="The Broad Institute Genomics Platform"/>
            <consortium name="The Broad Institute Genome Sequencing Center for Infectious Disease"/>
            <person name="Wu L."/>
            <person name="Ma J."/>
        </authorList>
    </citation>
    <scope>NUCLEOTIDE SEQUENCE [LARGE SCALE GENOMIC DNA]</scope>
    <source>
        <strain evidence="3">JCM 16924</strain>
    </source>
</reference>
<feature type="region of interest" description="Disordered" evidence="1">
    <location>
        <begin position="1"/>
        <end position="113"/>
    </location>
</feature>
<evidence type="ECO:0008006" key="4">
    <source>
        <dbReference type="Google" id="ProtNLM"/>
    </source>
</evidence>
<sequence>MVAGTTPVLVHNCKTPRGFPDRELPRDPRTGEPAPDPAAAGYPHTQLGVKGSRRNPPYAQAREFDADGKPVRDVDFTDHGRPQNHDNPHQHPWNENATGGTRSRGGAEPLDWE</sequence>
<keyword evidence="3" id="KW-1185">Reference proteome</keyword>
<organism evidence="2 3">
    <name type="scientific">Streptomyces plumbiresistens</name>
    <dbReference type="NCBI Taxonomy" id="511811"/>
    <lineage>
        <taxon>Bacteria</taxon>
        <taxon>Bacillati</taxon>
        <taxon>Actinomycetota</taxon>
        <taxon>Actinomycetes</taxon>
        <taxon>Kitasatosporales</taxon>
        <taxon>Streptomycetaceae</taxon>
        <taxon>Streptomyces</taxon>
    </lineage>
</organism>
<gene>
    <name evidence="2" type="ORF">GCM10022232_74660</name>
</gene>
<feature type="compositionally biased region" description="Basic and acidic residues" evidence="1">
    <location>
        <begin position="19"/>
        <end position="30"/>
    </location>
</feature>
<dbReference type="Proteomes" id="UP001500456">
    <property type="component" value="Unassembled WGS sequence"/>
</dbReference>